<dbReference type="OrthoDB" id="10264738at2759"/>
<dbReference type="InterPro" id="IPR015655">
    <property type="entry name" value="PP2C"/>
</dbReference>
<evidence type="ECO:0000259" key="2">
    <source>
        <dbReference type="PROSITE" id="PS51746"/>
    </source>
</evidence>
<evidence type="ECO:0000256" key="1">
    <source>
        <dbReference type="SAM" id="MobiDB-lite"/>
    </source>
</evidence>
<dbReference type="SUPFAM" id="SSF81606">
    <property type="entry name" value="PP2C-like"/>
    <property type="match status" value="1"/>
</dbReference>
<accession>X6NYD8</accession>
<keyword evidence="4" id="KW-1185">Reference proteome</keyword>
<dbReference type="Proteomes" id="UP000023152">
    <property type="component" value="Unassembled WGS sequence"/>
</dbReference>
<proteinExistence type="predicted"/>
<dbReference type="CDD" id="cd00143">
    <property type="entry name" value="PP2Cc"/>
    <property type="match status" value="1"/>
</dbReference>
<dbReference type="OMA" id="NGHEFME"/>
<dbReference type="EMBL" id="ASPP01004995">
    <property type="protein sequence ID" value="ETO31335.1"/>
    <property type="molecule type" value="Genomic_DNA"/>
</dbReference>
<dbReference type="InterPro" id="IPR001932">
    <property type="entry name" value="PPM-type_phosphatase-like_dom"/>
</dbReference>
<dbReference type="PROSITE" id="PS51746">
    <property type="entry name" value="PPM_2"/>
    <property type="match status" value="1"/>
</dbReference>
<reference evidence="3 4" key="1">
    <citation type="journal article" date="2013" name="Curr. Biol.">
        <title>The Genome of the Foraminiferan Reticulomyxa filosa.</title>
        <authorList>
            <person name="Glockner G."/>
            <person name="Hulsmann N."/>
            <person name="Schleicher M."/>
            <person name="Noegel A.A."/>
            <person name="Eichinger L."/>
            <person name="Gallinger C."/>
            <person name="Pawlowski J."/>
            <person name="Sierra R."/>
            <person name="Euteneuer U."/>
            <person name="Pillet L."/>
            <person name="Moustafa A."/>
            <person name="Platzer M."/>
            <person name="Groth M."/>
            <person name="Szafranski K."/>
            <person name="Schliwa M."/>
        </authorList>
    </citation>
    <scope>NUCLEOTIDE SEQUENCE [LARGE SCALE GENOMIC DNA]</scope>
</reference>
<gene>
    <name evidence="3" type="ORF">RFI_05784</name>
</gene>
<evidence type="ECO:0000313" key="3">
    <source>
        <dbReference type="EMBL" id="ETO31335.1"/>
    </source>
</evidence>
<name>X6NYD8_RETFI</name>
<dbReference type="SMART" id="SM00332">
    <property type="entry name" value="PP2Cc"/>
    <property type="match status" value="1"/>
</dbReference>
<feature type="non-terminal residue" evidence="3">
    <location>
        <position position="369"/>
    </location>
</feature>
<sequence length="369" mass="42081">MGNLPSPVRSKFFERAGNEYLKVSVCSSQGFRAHMEDSHIVSMSLSNHPNYHLFGIFDGHNGFFIFLIFPKKKKEFFRCKQAANYLSKHIATKINELENLTNSEYIQKCIMEMDKEFCKGEYSDHGSTLVFALIKTPGGPVAVSQKRNNCKDNAKTKVKREEQVEEEEEEEEKKKDNNNNNNNNKKEDIAISIDTDANANINTNTNNDTDYEVTVYWAGDSRCVWIRENNFKELTEDHVPTLPKEKERIEKANGVVNLMTGRIDHRLAVSRAFGNGPLKDNANIPFDQQKVISLCDFCPTFKASPDDWIFLFCDGLVEACSNEMLVQNLKELVDRVDDPVYALSFLFDNIWDGGSKDNMSACLIQFTGF</sequence>
<dbReference type="GO" id="GO:0004722">
    <property type="term" value="F:protein serine/threonine phosphatase activity"/>
    <property type="evidence" value="ECO:0007669"/>
    <property type="project" value="InterPro"/>
</dbReference>
<protein>
    <recommendedName>
        <fullName evidence="2">PPM-type phosphatase domain-containing protein</fullName>
    </recommendedName>
</protein>
<organism evidence="3 4">
    <name type="scientific">Reticulomyxa filosa</name>
    <dbReference type="NCBI Taxonomy" id="46433"/>
    <lineage>
        <taxon>Eukaryota</taxon>
        <taxon>Sar</taxon>
        <taxon>Rhizaria</taxon>
        <taxon>Retaria</taxon>
        <taxon>Foraminifera</taxon>
        <taxon>Monothalamids</taxon>
        <taxon>Reticulomyxidae</taxon>
        <taxon>Reticulomyxa</taxon>
    </lineage>
</organism>
<dbReference type="InterPro" id="IPR036457">
    <property type="entry name" value="PPM-type-like_dom_sf"/>
</dbReference>
<dbReference type="Pfam" id="PF00481">
    <property type="entry name" value="PP2C"/>
    <property type="match status" value="2"/>
</dbReference>
<dbReference type="AlphaFoldDB" id="X6NYD8"/>
<comment type="caution">
    <text evidence="3">The sequence shown here is derived from an EMBL/GenBank/DDBJ whole genome shotgun (WGS) entry which is preliminary data.</text>
</comment>
<dbReference type="PANTHER" id="PTHR13832">
    <property type="entry name" value="PROTEIN PHOSPHATASE 2C"/>
    <property type="match status" value="1"/>
</dbReference>
<feature type="compositionally biased region" description="Basic and acidic residues" evidence="1">
    <location>
        <begin position="149"/>
        <end position="162"/>
    </location>
</feature>
<evidence type="ECO:0000313" key="4">
    <source>
        <dbReference type="Proteomes" id="UP000023152"/>
    </source>
</evidence>
<feature type="domain" description="PPM-type phosphatase" evidence="2">
    <location>
        <begin position="22"/>
        <end position="366"/>
    </location>
</feature>
<dbReference type="Gene3D" id="3.60.40.10">
    <property type="entry name" value="PPM-type phosphatase domain"/>
    <property type="match status" value="1"/>
</dbReference>
<feature type="region of interest" description="Disordered" evidence="1">
    <location>
        <begin position="140"/>
        <end position="188"/>
    </location>
</feature>
<dbReference type="PANTHER" id="PTHR13832:SF840">
    <property type="entry name" value="PROTEIN PHOSPHATASE 2C 60-RELATED"/>
    <property type="match status" value="1"/>
</dbReference>